<evidence type="ECO:0000313" key="1">
    <source>
        <dbReference type="EMBL" id="PWK06622.1"/>
    </source>
</evidence>
<accession>A0A316D3V4</accession>
<dbReference type="Proteomes" id="UP000245634">
    <property type="component" value="Unassembled WGS sequence"/>
</dbReference>
<name>A0A316D3V4_9BACL</name>
<dbReference type="RefSeq" id="WP_109690815.1">
    <property type="nucleotide sequence ID" value="NZ_QGGL01000019.1"/>
</dbReference>
<protein>
    <submittedName>
        <fullName evidence="1">Uncharacterized protein</fullName>
    </submittedName>
</protein>
<keyword evidence="2" id="KW-1185">Reference proteome</keyword>
<organism evidence="1 2">
    <name type="scientific">Tumebacillus permanentifrigoris</name>
    <dbReference type="NCBI Taxonomy" id="378543"/>
    <lineage>
        <taxon>Bacteria</taxon>
        <taxon>Bacillati</taxon>
        <taxon>Bacillota</taxon>
        <taxon>Bacilli</taxon>
        <taxon>Bacillales</taxon>
        <taxon>Alicyclobacillaceae</taxon>
        <taxon>Tumebacillus</taxon>
    </lineage>
</organism>
<dbReference type="OrthoDB" id="2382244at2"/>
<reference evidence="1 2" key="1">
    <citation type="submission" date="2018-05" db="EMBL/GenBank/DDBJ databases">
        <title>Genomic Encyclopedia of Type Strains, Phase IV (KMG-IV): sequencing the most valuable type-strain genomes for metagenomic binning, comparative biology and taxonomic classification.</title>
        <authorList>
            <person name="Goeker M."/>
        </authorList>
    </citation>
    <scope>NUCLEOTIDE SEQUENCE [LARGE SCALE GENOMIC DNA]</scope>
    <source>
        <strain evidence="1 2">DSM 18773</strain>
    </source>
</reference>
<evidence type="ECO:0000313" key="2">
    <source>
        <dbReference type="Proteomes" id="UP000245634"/>
    </source>
</evidence>
<comment type="caution">
    <text evidence="1">The sequence shown here is derived from an EMBL/GenBank/DDBJ whole genome shotgun (WGS) entry which is preliminary data.</text>
</comment>
<proteinExistence type="predicted"/>
<dbReference type="AlphaFoldDB" id="A0A316D3V4"/>
<sequence>METHSKIGQAINYLQAKGFLVKGYGYPESESHHSGESIADQYRVLQGDYDTGMIAPMELMQVVEQLQQE</sequence>
<dbReference type="EMBL" id="QGGL01000019">
    <property type="protein sequence ID" value="PWK06622.1"/>
    <property type="molecule type" value="Genomic_DNA"/>
</dbReference>
<gene>
    <name evidence="1" type="ORF">C7459_11945</name>
</gene>